<gene>
    <name evidence="1" type="ORF">theurythT_00550</name>
</gene>
<evidence type="ECO:0000313" key="2">
    <source>
        <dbReference type="Proteomes" id="UP001157133"/>
    </source>
</evidence>
<reference evidence="1 2" key="1">
    <citation type="submission" date="2023-03" db="EMBL/GenBank/DDBJ databases">
        <title>Draft genome sequence of Thalassotalea eurytherma JCM 18482T.</title>
        <authorList>
            <person name="Sawabe T."/>
        </authorList>
    </citation>
    <scope>NUCLEOTIDE SEQUENCE [LARGE SCALE GENOMIC DNA]</scope>
    <source>
        <strain evidence="1 2">JCM 18482</strain>
    </source>
</reference>
<dbReference type="Pfam" id="PF07963">
    <property type="entry name" value="N_methyl"/>
    <property type="match status" value="1"/>
</dbReference>
<dbReference type="InterPro" id="IPR012902">
    <property type="entry name" value="N_methyl_site"/>
</dbReference>
<name>A0ABQ6GXD0_9GAMM</name>
<dbReference type="Proteomes" id="UP001157133">
    <property type="component" value="Unassembled WGS sequence"/>
</dbReference>
<evidence type="ECO:0000313" key="1">
    <source>
        <dbReference type="EMBL" id="GLX80603.1"/>
    </source>
</evidence>
<organism evidence="1 2">
    <name type="scientific">Thalassotalea eurytherma</name>
    <dbReference type="NCBI Taxonomy" id="1144278"/>
    <lineage>
        <taxon>Bacteria</taxon>
        <taxon>Pseudomonadati</taxon>
        <taxon>Pseudomonadota</taxon>
        <taxon>Gammaproteobacteria</taxon>
        <taxon>Alteromonadales</taxon>
        <taxon>Colwelliaceae</taxon>
        <taxon>Thalassotalea</taxon>
    </lineage>
</organism>
<proteinExistence type="predicted"/>
<keyword evidence="2" id="KW-1185">Reference proteome</keyword>
<dbReference type="NCBIfam" id="TIGR02532">
    <property type="entry name" value="IV_pilin_GFxxxE"/>
    <property type="match status" value="1"/>
</dbReference>
<comment type="caution">
    <text evidence="1">The sequence shown here is derived from an EMBL/GenBank/DDBJ whole genome shotgun (WGS) entry which is preliminary data.</text>
</comment>
<dbReference type="RefSeq" id="WP_284205919.1">
    <property type="nucleotide sequence ID" value="NZ_BSSU01000001.1"/>
</dbReference>
<sequence length="172" mass="18310">MRNGFTLIELVIVIVILGILAATAAPKFIDLTSDATAAKVENMAGNLSSGLNLVLMKKEIQNATTTVELDGDDIVLLGGYPQASAPQVRLWIDTNFPVTTWTPDWYTVPCTGSEFCVLGNRPSGETPTFPGLSTGTKLFIWPEGYVLDACFAYYGNPNNGDEPVTGAVTSGC</sequence>
<dbReference type="Gene3D" id="3.30.700.10">
    <property type="entry name" value="Glycoprotein, Type 4 Pilin"/>
    <property type="match status" value="1"/>
</dbReference>
<dbReference type="SUPFAM" id="SSF54523">
    <property type="entry name" value="Pili subunits"/>
    <property type="match status" value="1"/>
</dbReference>
<accession>A0ABQ6GXD0</accession>
<dbReference type="EMBL" id="BSSU01000001">
    <property type="protein sequence ID" value="GLX80603.1"/>
    <property type="molecule type" value="Genomic_DNA"/>
</dbReference>
<evidence type="ECO:0008006" key="3">
    <source>
        <dbReference type="Google" id="ProtNLM"/>
    </source>
</evidence>
<protein>
    <recommendedName>
        <fullName evidence="3">Prepilin-type N-terminal cleavage/methylation domain-containing protein</fullName>
    </recommendedName>
</protein>
<dbReference type="InterPro" id="IPR045584">
    <property type="entry name" value="Pilin-like"/>
</dbReference>